<feature type="binding site" evidence="11">
    <location>
        <position position="71"/>
    </location>
    <ligand>
        <name>Zn(2+)</name>
        <dbReference type="ChEBI" id="CHEBI:29105"/>
        <label>1</label>
        <note>catalytic</note>
    </ligand>
</feature>
<feature type="binding site" evidence="11">
    <location>
        <position position="69"/>
    </location>
    <ligand>
        <name>Zn(2+)</name>
        <dbReference type="ChEBI" id="CHEBI:29105"/>
        <label>1</label>
        <note>catalytic</note>
    </ligand>
</feature>
<dbReference type="InterPro" id="IPR042173">
    <property type="entry name" value="RNase_J_2"/>
</dbReference>
<reference evidence="14" key="1">
    <citation type="submission" date="2017-09" db="EMBL/GenBank/DDBJ databases">
        <title>Depth-based differentiation of microbial function through sediment-hosted aquifers and enrichment of novel symbionts in the deep terrestrial subsurface.</title>
        <authorList>
            <person name="Probst A.J."/>
            <person name="Ladd B."/>
            <person name="Jarett J.K."/>
            <person name="Geller-Mcgrath D.E."/>
            <person name="Sieber C.M.K."/>
            <person name="Emerson J.B."/>
            <person name="Anantharaman K."/>
            <person name="Thomas B.C."/>
            <person name="Malmstrom R."/>
            <person name="Stieglmeier M."/>
            <person name="Klingl A."/>
            <person name="Woyke T."/>
            <person name="Ryan C.M."/>
            <person name="Banfield J.F."/>
        </authorList>
    </citation>
    <scope>NUCLEOTIDE SEQUENCE [LARGE SCALE GENOMIC DNA]</scope>
</reference>
<dbReference type="CDD" id="cd07714">
    <property type="entry name" value="RNaseJ_MBL-fold"/>
    <property type="match status" value="1"/>
</dbReference>
<protein>
    <submittedName>
        <fullName evidence="13">Ribonuclease J</fullName>
    </submittedName>
</protein>
<dbReference type="GO" id="GO:0008270">
    <property type="term" value="F:zinc ion binding"/>
    <property type="evidence" value="ECO:0007669"/>
    <property type="project" value="InterPro"/>
</dbReference>
<feature type="binding site" evidence="11">
    <location>
        <position position="74"/>
    </location>
    <ligand>
        <name>Zn(2+)</name>
        <dbReference type="ChEBI" id="CHEBI:29105"/>
        <label>1</label>
        <note>catalytic</note>
    </ligand>
</feature>
<evidence type="ECO:0000256" key="3">
    <source>
        <dbReference type="ARBA" id="ARBA00022723"/>
    </source>
</evidence>
<dbReference type="Gene3D" id="3.40.50.10710">
    <property type="entry name" value="Metallo-hydrolase/oxidoreductase"/>
    <property type="match status" value="1"/>
</dbReference>
<feature type="binding site" evidence="11">
    <location>
        <position position="136"/>
    </location>
    <ligand>
        <name>Zn(2+)</name>
        <dbReference type="ChEBI" id="CHEBI:29105"/>
        <label>1</label>
        <note>catalytic</note>
    </ligand>
</feature>
<keyword evidence="6 11" id="KW-0862">Zinc</keyword>
<keyword evidence="2" id="KW-0540">Nuclease</keyword>
<keyword evidence="7" id="KW-0269">Exonuclease</keyword>
<dbReference type="Pfam" id="PF07521">
    <property type="entry name" value="RMMBL"/>
    <property type="match status" value="1"/>
</dbReference>
<dbReference type="PIRSF" id="PIRSF004803">
    <property type="entry name" value="RnjA"/>
    <property type="match status" value="1"/>
</dbReference>
<comment type="cofactor">
    <cofactor evidence="11">
        <name>Zn(2+)</name>
        <dbReference type="ChEBI" id="CHEBI:29105"/>
    </cofactor>
    <text evidence="11">Binds 2 Zn(2+) ions per subunit. It is not clear if Zn(2+) or Mg(2+) is physiologically important.</text>
</comment>
<feature type="binding site" evidence="11">
    <location>
        <position position="158"/>
    </location>
    <ligand>
        <name>Zn(2+)</name>
        <dbReference type="ChEBI" id="CHEBI:29105"/>
        <label>1</label>
        <note>catalytic</note>
    </ligand>
</feature>
<dbReference type="SMART" id="SM00849">
    <property type="entry name" value="Lactamase_B"/>
    <property type="match status" value="1"/>
</dbReference>
<feature type="binding site" evidence="11">
    <location>
        <position position="44"/>
    </location>
    <ligand>
        <name>Ca(2+)</name>
        <dbReference type="ChEBI" id="CHEBI:29108"/>
    </ligand>
</feature>
<evidence type="ECO:0000256" key="6">
    <source>
        <dbReference type="ARBA" id="ARBA00022833"/>
    </source>
</evidence>
<evidence type="ECO:0000256" key="10">
    <source>
        <dbReference type="PIRSR" id="PIRSR004803-2"/>
    </source>
</evidence>
<evidence type="ECO:0000256" key="9">
    <source>
        <dbReference type="PIRSR" id="PIRSR004803-1"/>
    </source>
</evidence>
<dbReference type="SUPFAM" id="SSF56281">
    <property type="entry name" value="Metallo-hydrolase/oxidoreductase"/>
    <property type="match status" value="1"/>
</dbReference>
<dbReference type="Gene3D" id="3.60.15.10">
    <property type="entry name" value="Ribonuclease Z/Hydroxyacylglutathione hydrolase-like"/>
    <property type="match status" value="1"/>
</dbReference>
<evidence type="ECO:0000256" key="11">
    <source>
        <dbReference type="PIRSR" id="PIRSR004803-3"/>
    </source>
</evidence>
<evidence type="ECO:0000256" key="5">
    <source>
        <dbReference type="ARBA" id="ARBA00022801"/>
    </source>
</evidence>
<dbReference type="Proteomes" id="UP000231474">
    <property type="component" value="Unassembled WGS sequence"/>
</dbReference>
<evidence type="ECO:0000256" key="2">
    <source>
        <dbReference type="ARBA" id="ARBA00022722"/>
    </source>
</evidence>
<dbReference type="InterPro" id="IPR041636">
    <property type="entry name" value="RNase_J_C"/>
</dbReference>
<dbReference type="InterPro" id="IPR004613">
    <property type="entry name" value="RNase_J"/>
</dbReference>
<dbReference type="Gene3D" id="3.10.20.580">
    <property type="match status" value="1"/>
</dbReference>
<dbReference type="InterPro" id="IPR055132">
    <property type="entry name" value="RNase_J_b_CASP"/>
</dbReference>
<evidence type="ECO:0000256" key="4">
    <source>
        <dbReference type="ARBA" id="ARBA00022759"/>
    </source>
</evidence>
<dbReference type="InterPro" id="IPR030854">
    <property type="entry name" value="RNase_J_bac"/>
</dbReference>
<evidence type="ECO:0000256" key="8">
    <source>
        <dbReference type="ARBA" id="ARBA00022884"/>
    </source>
</evidence>
<comment type="cofactor">
    <cofactor evidence="11">
        <name>Ca(2+)</name>
        <dbReference type="ChEBI" id="CHEBI:29108"/>
    </cofactor>
    <text evidence="11">Binds 1 Ca(2+) cation per subunit. Seen in 1 crystal structure, it is not clear if it is physiologically important.</text>
</comment>
<accession>A0A2M8L4G5</accession>
<evidence type="ECO:0000256" key="1">
    <source>
        <dbReference type="ARBA" id="ARBA00022490"/>
    </source>
</evidence>
<feature type="binding site" evidence="11">
    <location>
        <position position="46"/>
    </location>
    <ligand>
        <name>Ca(2+)</name>
        <dbReference type="ChEBI" id="CHEBI:29108"/>
    </ligand>
</feature>
<dbReference type="EMBL" id="PFEK01000005">
    <property type="protein sequence ID" value="PJE67825.1"/>
    <property type="molecule type" value="Genomic_DNA"/>
</dbReference>
<dbReference type="InterPro" id="IPR011108">
    <property type="entry name" value="RMMBL"/>
</dbReference>
<evidence type="ECO:0000313" key="14">
    <source>
        <dbReference type="Proteomes" id="UP000231474"/>
    </source>
</evidence>
<dbReference type="InterPro" id="IPR001279">
    <property type="entry name" value="Metallo-B-lactamas"/>
</dbReference>
<feature type="binding site" evidence="11">
    <location>
        <position position="73"/>
    </location>
    <ligand>
        <name>Zn(2+)</name>
        <dbReference type="ChEBI" id="CHEBI:29105"/>
        <label>1</label>
        <note>catalytic</note>
    </ligand>
</feature>
<comment type="caution">
    <text evidence="13">The sequence shown here is derived from an EMBL/GenBank/DDBJ whole genome shotgun (WGS) entry which is preliminary data.</text>
</comment>
<keyword evidence="11" id="KW-0106">Calcium</keyword>
<sequence>MKSVKIISLGGFGQVTNNMFVYETEKDILIVDCGIGFPTEEMRGVDLLIPDISYLASKKEKIRGFIISHGHYDHIGALPYVLPQLGKLPVFGSKWALALAKEKLSEFGFGANFQEISEGKKLFLGDFQVEFIQVTHSIPETMHLVISTPIGIFYHAADFKLDLTPVMGKPTDQNLISQVGKRGVFCLASDCLRAERPGFTPPESKLQDMFEREIKTCSGRFFVTAMSSDISRFKQAIEVSQKHKRKVVLVGRSVEKNIELALKLSYLKFPQNLFLLIKEAKRFPSSSLTLLVAGSQGQIGSALEKIVAGEHEIKIEKGDKIVFSTDYIPGNEVAIYTLIDEIMRQGGEVSYPDVTSDIHVSGHGSSSDLKKLIEMIKPKFLLPIGGNFRHMVAYKKLAQGLGFEENKIILPDNGQIIKFFEDGKVDLSEVVEVKTIMVDALGVGDVGNVVLRDRKILSQEGIVVAIIVLDQATFELVGEPEIVTRGFVYVKESERLLKEAKVEIKKVLAKWRTRRREFRFVLGDLQEHLEKFFFQKTGRRPLILTQVIKV</sequence>
<dbReference type="NCBIfam" id="TIGR00649">
    <property type="entry name" value="MG423"/>
    <property type="match status" value="1"/>
</dbReference>
<dbReference type="GO" id="GO:0004521">
    <property type="term" value="F:RNA endonuclease activity"/>
    <property type="evidence" value="ECO:0007669"/>
    <property type="project" value="InterPro"/>
</dbReference>
<feature type="active site" description="Proton acceptor" evidence="9">
    <location>
        <position position="363"/>
    </location>
</feature>
<keyword evidence="8" id="KW-0694">RNA-binding</keyword>
<gene>
    <name evidence="13" type="ORF">COU95_00280</name>
</gene>
<keyword evidence="5" id="KW-0378">Hydrolase</keyword>
<dbReference type="GO" id="GO:0004534">
    <property type="term" value="F:5'-3' RNA exonuclease activity"/>
    <property type="evidence" value="ECO:0007669"/>
    <property type="project" value="InterPro"/>
</dbReference>
<feature type="active site" description="Proton donor" evidence="9">
    <location>
        <position position="190"/>
    </location>
</feature>
<dbReference type="AlphaFoldDB" id="A0A2M8L4G5"/>
<dbReference type="Pfam" id="PF17770">
    <property type="entry name" value="RNase_J_C"/>
    <property type="match status" value="1"/>
</dbReference>
<dbReference type="Pfam" id="PF22505">
    <property type="entry name" value="RNase_J_b_CASP"/>
    <property type="match status" value="1"/>
</dbReference>
<proteinExistence type="predicted"/>
<name>A0A2M8L4G5_9BACT</name>
<keyword evidence="3 11" id="KW-0479">Metal-binding</keyword>
<dbReference type="Pfam" id="PF00753">
    <property type="entry name" value="Lactamase_B"/>
    <property type="match status" value="1"/>
</dbReference>
<evidence type="ECO:0000256" key="7">
    <source>
        <dbReference type="ARBA" id="ARBA00022839"/>
    </source>
</evidence>
<evidence type="ECO:0000259" key="12">
    <source>
        <dbReference type="SMART" id="SM00849"/>
    </source>
</evidence>
<feature type="binding site" evidence="11">
    <location>
        <position position="439"/>
    </location>
    <ligand>
        <name>Ca(2+)</name>
        <dbReference type="ChEBI" id="CHEBI:29108"/>
    </ligand>
</feature>
<dbReference type="GO" id="GO:0006396">
    <property type="term" value="P:RNA processing"/>
    <property type="evidence" value="ECO:0007669"/>
    <property type="project" value="InterPro"/>
</dbReference>
<keyword evidence="4" id="KW-0255">Endonuclease</keyword>
<organism evidence="13 14">
    <name type="scientific">Candidatus Shapirobacteria bacterium CG10_big_fil_rev_8_21_14_0_10_40_9</name>
    <dbReference type="NCBI Taxonomy" id="1974888"/>
    <lineage>
        <taxon>Bacteria</taxon>
        <taxon>Candidatus Shapironibacteriota</taxon>
    </lineage>
</organism>
<dbReference type="GO" id="GO:0003723">
    <property type="term" value="F:RNA binding"/>
    <property type="evidence" value="ECO:0007669"/>
    <property type="project" value="UniProtKB-KW"/>
</dbReference>
<dbReference type="PANTHER" id="PTHR43694">
    <property type="entry name" value="RIBONUCLEASE J"/>
    <property type="match status" value="1"/>
</dbReference>
<feature type="binding site" evidence="10">
    <location>
        <begin position="359"/>
        <end position="363"/>
    </location>
    <ligand>
        <name>substrate</name>
    </ligand>
</feature>
<feature type="domain" description="Metallo-beta-lactamase" evidence="12">
    <location>
        <begin position="16"/>
        <end position="210"/>
    </location>
</feature>
<dbReference type="InterPro" id="IPR036866">
    <property type="entry name" value="RibonucZ/Hydroxyglut_hydro"/>
</dbReference>
<evidence type="ECO:0000313" key="13">
    <source>
        <dbReference type="EMBL" id="PJE67825.1"/>
    </source>
</evidence>
<dbReference type="PANTHER" id="PTHR43694:SF1">
    <property type="entry name" value="RIBONUCLEASE J"/>
    <property type="match status" value="1"/>
</dbReference>
<keyword evidence="1" id="KW-0963">Cytoplasm</keyword>